<keyword evidence="2" id="KW-0812">Transmembrane</keyword>
<feature type="transmembrane region" description="Helical" evidence="2">
    <location>
        <begin position="117"/>
        <end position="139"/>
    </location>
</feature>
<evidence type="ECO:0000313" key="5">
    <source>
        <dbReference type="Proteomes" id="UP001596142"/>
    </source>
</evidence>
<evidence type="ECO:0000313" key="4">
    <source>
        <dbReference type="EMBL" id="MFC5712547.1"/>
    </source>
</evidence>
<dbReference type="SUPFAM" id="SSF53474">
    <property type="entry name" value="alpha/beta-Hydrolases"/>
    <property type="match status" value="1"/>
</dbReference>
<evidence type="ECO:0000259" key="3">
    <source>
        <dbReference type="Pfam" id="PF00326"/>
    </source>
</evidence>
<keyword evidence="2" id="KW-1133">Transmembrane helix</keyword>
<dbReference type="PANTHER" id="PTHR22946">
    <property type="entry name" value="DIENELACTONE HYDROLASE DOMAIN-CONTAINING PROTEIN-RELATED"/>
    <property type="match status" value="1"/>
</dbReference>
<dbReference type="Proteomes" id="UP001596142">
    <property type="component" value="Unassembled WGS sequence"/>
</dbReference>
<dbReference type="Pfam" id="PF00326">
    <property type="entry name" value="Peptidase_S9"/>
    <property type="match status" value="1"/>
</dbReference>
<dbReference type="Gene3D" id="3.40.50.1820">
    <property type="entry name" value="alpha/beta hydrolase"/>
    <property type="match status" value="1"/>
</dbReference>
<proteinExistence type="predicted"/>
<keyword evidence="2" id="KW-0472">Membrane</keyword>
<reference evidence="5" key="1">
    <citation type="journal article" date="2019" name="Int. J. Syst. Evol. Microbiol.">
        <title>The Global Catalogue of Microorganisms (GCM) 10K type strain sequencing project: providing services to taxonomists for standard genome sequencing and annotation.</title>
        <authorList>
            <consortium name="The Broad Institute Genomics Platform"/>
            <consortium name="The Broad Institute Genome Sequencing Center for Infectious Disease"/>
            <person name="Wu L."/>
            <person name="Ma J."/>
        </authorList>
    </citation>
    <scope>NUCLEOTIDE SEQUENCE [LARGE SCALE GENOMIC DNA]</scope>
    <source>
        <strain evidence="5">CECT 7184</strain>
    </source>
</reference>
<sequence>MKKGCARMIAVQDIKLRGIPSLIVSDEKRKSLSLPTVIFWHGFTSAKEHNLHYAFLLAKEGLRVILPAALYHGDRGEGISQKKLSLSFWDIVLQGIRDTSAVRDALEERKLIADGRLFMAGTSMGGILTSGALAAFNWVKGGAVLMGNPSWETFARQQISRLTQEGVLNLSVEETEKQVAALRPYDISTQVEKIKDRPLFFWHGKLDDVVPYHSAYAFYQALHEAVDVQEDNAVFHLEPASGHKVTREGMLAMVKWVARKI</sequence>
<feature type="domain" description="Peptidase S9 prolyl oligopeptidase catalytic" evidence="3">
    <location>
        <begin position="96"/>
        <end position="247"/>
    </location>
</feature>
<dbReference type="PANTHER" id="PTHR22946:SF9">
    <property type="entry name" value="POLYKETIDE TRANSFERASE AF380"/>
    <property type="match status" value="1"/>
</dbReference>
<evidence type="ECO:0000256" key="2">
    <source>
        <dbReference type="SAM" id="Phobius"/>
    </source>
</evidence>
<organism evidence="4 5">
    <name type="scientific">Thalassorhabdus alkalitolerans</name>
    <dbReference type="NCBI Taxonomy" id="2282697"/>
    <lineage>
        <taxon>Bacteria</taxon>
        <taxon>Bacillati</taxon>
        <taxon>Bacillota</taxon>
        <taxon>Bacilli</taxon>
        <taxon>Bacillales</taxon>
        <taxon>Bacillaceae</taxon>
        <taxon>Thalassorhabdus</taxon>
    </lineage>
</organism>
<keyword evidence="1" id="KW-0378">Hydrolase</keyword>
<protein>
    <submittedName>
        <fullName evidence="4">Prolyl oligopeptidase family serine peptidase</fullName>
    </submittedName>
</protein>
<dbReference type="EMBL" id="JBHSOZ010000003">
    <property type="protein sequence ID" value="MFC5712547.1"/>
    <property type="molecule type" value="Genomic_DNA"/>
</dbReference>
<accession>A0ABW0YM99</accession>
<comment type="caution">
    <text evidence="4">The sequence shown here is derived from an EMBL/GenBank/DDBJ whole genome shotgun (WGS) entry which is preliminary data.</text>
</comment>
<evidence type="ECO:0000256" key="1">
    <source>
        <dbReference type="ARBA" id="ARBA00022801"/>
    </source>
</evidence>
<dbReference type="InterPro" id="IPR001375">
    <property type="entry name" value="Peptidase_S9_cat"/>
</dbReference>
<keyword evidence="5" id="KW-1185">Reference proteome</keyword>
<name>A0ABW0YM99_9BACI</name>
<dbReference type="InterPro" id="IPR050261">
    <property type="entry name" value="FrsA_esterase"/>
</dbReference>
<gene>
    <name evidence="4" type="ORF">ACFPU1_07125</name>
</gene>
<dbReference type="InterPro" id="IPR029058">
    <property type="entry name" value="AB_hydrolase_fold"/>
</dbReference>